<dbReference type="InterPro" id="IPR005320">
    <property type="entry name" value="Peptidase_S51"/>
</dbReference>
<evidence type="ECO:0000256" key="2">
    <source>
        <dbReference type="ARBA" id="ARBA00022670"/>
    </source>
</evidence>
<dbReference type="InterPro" id="IPR029062">
    <property type="entry name" value="Class_I_gatase-like"/>
</dbReference>
<dbReference type="Pfam" id="PF03575">
    <property type="entry name" value="Peptidase_S51"/>
    <property type="match status" value="1"/>
</dbReference>
<dbReference type="Gene3D" id="3.40.50.880">
    <property type="match status" value="1"/>
</dbReference>
<dbReference type="PANTHER" id="PTHR20842">
    <property type="entry name" value="PROTEASE S51 ALPHA-ASPARTYL DIPEPTIDASE"/>
    <property type="match status" value="1"/>
</dbReference>
<dbReference type="CDD" id="cd03146">
    <property type="entry name" value="GAT1_Peptidase_E"/>
    <property type="match status" value="1"/>
</dbReference>
<comment type="similarity">
    <text evidence="1">Belongs to the peptidase S51 family.</text>
</comment>
<dbReference type="SUPFAM" id="SSF52317">
    <property type="entry name" value="Class I glutamine amidotransferase-like"/>
    <property type="match status" value="1"/>
</dbReference>
<dbReference type="PANTHER" id="PTHR20842:SF0">
    <property type="entry name" value="ALPHA-ASPARTYL DIPEPTIDASE"/>
    <property type="match status" value="1"/>
</dbReference>
<organism evidence="5 6">
    <name type="scientific">Asanoa iriomotensis</name>
    <dbReference type="NCBI Taxonomy" id="234613"/>
    <lineage>
        <taxon>Bacteria</taxon>
        <taxon>Bacillati</taxon>
        <taxon>Actinomycetota</taxon>
        <taxon>Actinomycetes</taxon>
        <taxon>Micromonosporales</taxon>
        <taxon>Micromonosporaceae</taxon>
        <taxon>Asanoa</taxon>
    </lineage>
</organism>
<accession>A0ABQ4C3C5</accession>
<gene>
    <name evidence="5" type="ORF">Air01nite_33840</name>
</gene>
<comment type="caution">
    <text evidence="5">The sequence shown here is derived from an EMBL/GenBank/DDBJ whole genome shotgun (WGS) entry which is preliminary data.</text>
</comment>
<evidence type="ECO:0000256" key="3">
    <source>
        <dbReference type="ARBA" id="ARBA00022801"/>
    </source>
</evidence>
<reference evidence="5 6" key="1">
    <citation type="submission" date="2021-01" db="EMBL/GenBank/DDBJ databases">
        <title>Whole genome shotgun sequence of Asanoa iriomotensis NBRC 100142.</title>
        <authorList>
            <person name="Komaki H."/>
            <person name="Tamura T."/>
        </authorList>
    </citation>
    <scope>NUCLEOTIDE SEQUENCE [LARGE SCALE GENOMIC DNA]</scope>
    <source>
        <strain evidence="5 6">NBRC 100142</strain>
    </source>
</reference>
<name>A0ABQ4C3C5_9ACTN</name>
<keyword evidence="6" id="KW-1185">Reference proteome</keyword>
<evidence type="ECO:0000256" key="1">
    <source>
        <dbReference type="ARBA" id="ARBA00006534"/>
    </source>
</evidence>
<sequence>MGVVARRWGTAGHLKTGGERATLTGVGVVCPAGSLFKIESVSRPPQIFAVSPADRPPGTPPDRRSALLSHAISLTGVRRAKVCFVTTAFGDDPAGIASLHAVLAGADDAEASNLALFPQPNVRDVRSFLLGQDLIWVSGGSVVNLLAVWRAHRLDEIMRECWEAGVVLGGGSAGSICWHVGGTTDSFSDDLDPVTDALGFLPYSNGVHHDATTQPRKALFQRLVDDGTLPSGYATDDGTGLHYVGTELVEAVTATPGADAYRVEPGVHRPLGARRIADSLF</sequence>
<evidence type="ECO:0000313" key="5">
    <source>
        <dbReference type="EMBL" id="GIF57289.1"/>
    </source>
</evidence>
<proteinExistence type="inferred from homology"/>
<protein>
    <submittedName>
        <fullName evidence="5">Peptidase E</fullName>
    </submittedName>
</protein>
<keyword evidence="4" id="KW-0720">Serine protease</keyword>
<keyword evidence="3" id="KW-0378">Hydrolase</keyword>
<evidence type="ECO:0000313" key="6">
    <source>
        <dbReference type="Proteomes" id="UP000624325"/>
    </source>
</evidence>
<dbReference type="EMBL" id="BONC01000021">
    <property type="protein sequence ID" value="GIF57289.1"/>
    <property type="molecule type" value="Genomic_DNA"/>
</dbReference>
<keyword evidence="2" id="KW-0645">Protease</keyword>
<evidence type="ECO:0000256" key="4">
    <source>
        <dbReference type="ARBA" id="ARBA00022825"/>
    </source>
</evidence>
<dbReference type="Proteomes" id="UP000624325">
    <property type="component" value="Unassembled WGS sequence"/>
</dbReference>